<proteinExistence type="predicted"/>
<dbReference type="Gene3D" id="2.120.10.30">
    <property type="entry name" value="TolB, C-terminal domain"/>
    <property type="match status" value="1"/>
</dbReference>
<dbReference type="InterPro" id="IPR011042">
    <property type="entry name" value="6-blade_b-propeller_TolB-like"/>
</dbReference>
<dbReference type="AlphaFoldDB" id="A0A5C8KUB4"/>
<protein>
    <recommendedName>
        <fullName evidence="3">WD40 repeat domain-containing protein</fullName>
    </recommendedName>
</protein>
<evidence type="ECO:0000313" key="2">
    <source>
        <dbReference type="Proteomes" id="UP000321248"/>
    </source>
</evidence>
<dbReference type="EMBL" id="VRTS01000003">
    <property type="protein sequence ID" value="TXK64481.1"/>
    <property type="molecule type" value="Genomic_DNA"/>
</dbReference>
<dbReference type="OrthoDB" id="3260213at2"/>
<evidence type="ECO:0008006" key="3">
    <source>
        <dbReference type="Google" id="ProtNLM"/>
    </source>
</evidence>
<comment type="caution">
    <text evidence="1">The sequence shown here is derived from an EMBL/GenBank/DDBJ whole genome shotgun (WGS) entry which is preliminary data.</text>
</comment>
<organism evidence="1 2">
    <name type="scientific">Alkalisalibacterium limincola</name>
    <dbReference type="NCBI Taxonomy" id="2699169"/>
    <lineage>
        <taxon>Bacteria</taxon>
        <taxon>Pseudomonadati</taxon>
        <taxon>Pseudomonadota</taxon>
        <taxon>Gammaproteobacteria</taxon>
        <taxon>Lysobacterales</taxon>
        <taxon>Lysobacteraceae</taxon>
        <taxon>Alkalisalibacterium</taxon>
    </lineage>
</organism>
<sequence length="374" mass="41715">MRPSLGQAISGPGDSTCIVRATDHRSQPVGDFARVPYSRTQAFNADDTLMVVLAGDGMIHLHSVQELAHVRELPDVGGIDGEPQWHPGTPHLLRYFPRANRAAIAELDLDSGESRVLVDFTRKPLPWVGVDRVTTRWEGSPSADGRYWCLMAYSRGEHFQGVFTYDLEQDVVLAHRTMDRAPDHVSMSPSGRHCVVSHERDDGGTRVWDRALGRSRLLHAASEHSDLARGRGGEDLYVFVDYDTDGYLVALDLDTLVRTRLLPTYIDGSTTAYHVSARNIDRPGWVVMSTYASKGPEQPLHGRVLAVELVEDPRVVELARHHSRFSNYWTAPVATVNRQFTRVLFNSNWGSGREGDMDVYLIVVPPALLQGARE</sequence>
<name>A0A5C8KUB4_9GAMM</name>
<gene>
    <name evidence="1" type="ORF">FU658_06220</name>
</gene>
<dbReference type="Proteomes" id="UP000321248">
    <property type="component" value="Unassembled WGS sequence"/>
</dbReference>
<reference evidence="1 2" key="1">
    <citation type="submission" date="2019-08" db="EMBL/GenBank/DDBJ databases">
        <authorList>
            <person name="Karlyshev A.V."/>
        </authorList>
    </citation>
    <scope>NUCLEOTIDE SEQUENCE [LARGE SCALE GENOMIC DNA]</scope>
    <source>
        <strain evidence="1 2">Alg18-2.2</strain>
    </source>
</reference>
<dbReference type="SUPFAM" id="SSF82171">
    <property type="entry name" value="DPP6 N-terminal domain-like"/>
    <property type="match status" value="1"/>
</dbReference>
<dbReference type="RefSeq" id="WP_147891292.1">
    <property type="nucleotide sequence ID" value="NZ_VRTS01000003.1"/>
</dbReference>
<evidence type="ECO:0000313" key="1">
    <source>
        <dbReference type="EMBL" id="TXK64481.1"/>
    </source>
</evidence>
<keyword evidence="2" id="KW-1185">Reference proteome</keyword>
<accession>A0A5C8KUB4</accession>